<evidence type="ECO:0000313" key="4">
    <source>
        <dbReference type="EMBL" id="VFK05652.1"/>
    </source>
</evidence>
<accession>A0A450VLH3</accession>
<evidence type="ECO:0000313" key="5">
    <source>
        <dbReference type="EMBL" id="VFK07439.1"/>
    </source>
</evidence>
<dbReference type="EMBL" id="CAADFG010000410">
    <property type="protein sequence ID" value="VFK04389.1"/>
    <property type="molecule type" value="Genomic_DNA"/>
</dbReference>
<gene>
    <name evidence="2" type="ORF">BECKH772A_GA0070896_104103</name>
    <name evidence="4" type="ORF">BECKH772A_GA0070896_105761</name>
    <name evidence="1" type="ORF">BECKH772B_GA0070898_104143</name>
    <name evidence="3" type="ORF">BECKH772B_GA0070898_105411</name>
    <name evidence="5" type="ORF">BECKH772C_GA0070978_104203</name>
</gene>
<evidence type="ECO:0000313" key="1">
    <source>
        <dbReference type="EMBL" id="VFK04166.1"/>
    </source>
</evidence>
<proteinExistence type="predicted"/>
<protein>
    <submittedName>
        <fullName evidence="4">Uncharacterized protein</fullName>
    </submittedName>
</protein>
<sequence>MPFTQIFLHSQATAFRRWSIHFFRPSSLTISLTRLAISPLKTFFLYFVTYTDMQMSRIHRMRTVSAFSAHTANLNSLKLSPKWRGVFSTWETIKTKILP</sequence>
<reference evidence="4" key="1">
    <citation type="submission" date="2019-02" db="EMBL/GenBank/DDBJ databases">
        <authorList>
            <person name="Gruber-Vodicka R. H."/>
            <person name="Seah K. B. B."/>
        </authorList>
    </citation>
    <scope>NUCLEOTIDE SEQUENCE</scope>
    <source>
        <strain evidence="5">BECK_SA2B12</strain>
        <strain evidence="4">BECK_SA2B15</strain>
        <strain evidence="1">BECK_SA2B20</strain>
    </source>
</reference>
<dbReference type="EMBL" id="CAADFI010000414">
    <property type="protein sequence ID" value="VFK04166.1"/>
    <property type="molecule type" value="Genomic_DNA"/>
</dbReference>
<dbReference type="EMBL" id="CAADFJ010000420">
    <property type="protein sequence ID" value="VFK07439.1"/>
    <property type="molecule type" value="Genomic_DNA"/>
</dbReference>
<dbReference type="EMBL" id="CAADFG010000576">
    <property type="protein sequence ID" value="VFK05652.1"/>
    <property type="molecule type" value="Genomic_DNA"/>
</dbReference>
<name>A0A450VLH3_9GAMM</name>
<organism evidence="4">
    <name type="scientific">Candidatus Kentrum eta</name>
    <dbReference type="NCBI Taxonomy" id="2126337"/>
    <lineage>
        <taxon>Bacteria</taxon>
        <taxon>Pseudomonadati</taxon>
        <taxon>Pseudomonadota</taxon>
        <taxon>Gammaproteobacteria</taxon>
        <taxon>Candidatus Kentrum</taxon>
    </lineage>
</organism>
<dbReference type="AlphaFoldDB" id="A0A450VLH3"/>
<evidence type="ECO:0000313" key="3">
    <source>
        <dbReference type="EMBL" id="VFK05155.1"/>
    </source>
</evidence>
<evidence type="ECO:0000313" key="2">
    <source>
        <dbReference type="EMBL" id="VFK04389.1"/>
    </source>
</evidence>
<dbReference type="EMBL" id="CAADFI010000541">
    <property type="protein sequence ID" value="VFK05155.1"/>
    <property type="molecule type" value="Genomic_DNA"/>
</dbReference>